<dbReference type="KEGG" id="haly:HYG82_16605"/>
<dbReference type="OrthoDB" id="202781at2157"/>
<evidence type="ECO:0000313" key="6">
    <source>
        <dbReference type="Proteomes" id="UP000509241"/>
    </source>
</evidence>
<dbReference type="AlphaFoldDB" id="A0A7D5GTV1"/>
<protein>
    <submittedName>
        <fullName evidence="5">FAD-dependent oxidoreductase</fullName>
    </submittedName>
</protein>
<dbReference type="EMBL" id="CP058601">
    <property type="protein sequence ID" value="QLG50349.1"/>
    <property type="molecule type" value="Genomic_DNA"/>
</dbReference>
<dbReference type="Gene3D" id="3.50.50.60">
    <property type="entry name" value="FAD/NAD(P)-binding domain"/>
    <property type="match status" value="1"/>
</dbReference>
<reference evidence="5 6" key="1">
    <citation type="submission" date="2020-07" db="EMBL/GenBank/DDBJ databases">
        <authorList>
            <person name="Cui H."/>
        </authorList>
    </citation>
    <scope>NUCLEOTIDE SEQUENCE [LARGE SCALE GENOMIC DNA]</scope>
    <source>
        <strain evidence="5 6">YPL8</strain>
    </source>
</reference>
<evidence type="ECO:0000313" key="5">
    <source>
        <dbReference type="EMBL" id="QLG50349.1"/>
    </source>
</evidence>
<accession>A0A7D5GTV1</accession>
<dbReference type="GeneID" id="56034946"/>
<feature type="domain" description="Amine oxidase" evidence="4">
    <location>
        <begin position="14"/>
        <end position="449"/>
    </location>
</feature>
<gene>
    <name evidence="5" type="ORF">HYG82_16605</name>
</gene>
<comment type="cofactor">
    <cofactor evidence="1">
        <name>FAD</name>
        <dbReference type="ChEBI" id="CHEBI:57692"/>
    </cofactor>
</comment>
<organism evidence="5 6">
    <name type="scientific">Natrinema halophilum</name>
    <dbReference type="NCBI Taxonomy" id="1699371"/>
    <lineage>
        <taxon>Archaea</taxon>
        <taxon>Methanobacteriati</taxon>
        <taxon>Methanobacteriota</taxon>
        <taxon>Stenosarchaea group</taxon>
        <taxon>Halobacteria</taxon>
        <taxon>Halobacteriales</taxon>
        <taxon>Natrialbaceae</taxon>
        <taxon>Natrinema</taxon>
    </lineage>
</organism>
<dbReference type="InterPro" id="IPR036188">
    <property type="entry name" value="FAD/NAD-bd_sf"/>
</dbReference>
<dbReference type="GO" id="GO:0016491">
    <property type="term" value="F:oxidoreductase activity"/>
    <property type="evidence" value="ECO:0007669"/>
    <property type="project" value="UniProtKB-KW"/>
</dbReference>
<name>A0A7D5GTV1_9EURY</name>
<feature type="region of interest" description="Disordered" evidence="3">
    <location>
        <begin position="235"/>
        <end position="254"/>
    </location>
</feature>
<keyword evidence="6" id="KW-1185">Reference proteome</keyword>
<evidence type="ECO:0000256" key="2">
    <source>
        <dbReference type="ARBA" id="ARBA00023002"/>
    </source>
</evidence>
<dbReference type="InterPro" id="IPR001613">
    <property type="entry name" value="Flavin_amine_oxidase"/>
</dbReference>
<dbReference type="Pfam" id="PF01593">
    <property type="entry name" value="Amino_oxidase"/>
    <property type="match status" value="1"/>
</dbReference>
<dbReference type="PANTHER" id="PTHR42841">
    <property type="entry name" value="AMINE OXIDASE"/>
    <property type="match status" value="1"/>
</dbReference>
<dbReference type="Proteomes" id="UP000509241">
    <property type="component" value="Chromosome"/>
</dbReference>
<evidence type="ECO:0000256" key="1">
    <source>
        <dbReference type="ARBA" id="ARBA00001974"/>
    </source>
</evidence>
<keyword evidence="2" id="KW-0560">Oxidoreductase</keyword>
<dbReference type="RefSeq" id="WP_179262765.1">
    <property type="nucleotide sequence ID" value="NZ_CP058601.1"/>
</dbReference>
<dbReference type="PRINTS" id="PR00757">
    <property type="entry name" value="AMINEOXDASEF"/>
</dbReference>
<evidence type="ECO:0000259" key="4">
    <source>
        <dbReference type="Pfam" id="PF01593"/>
    </source>
</evidence>
<evidence type="ECO:0000256" key="3">
    <source>
        <dbReference type="SAM" id="MobiDB-lite"/>
    </source>
</evidence>
<feature type="region of interest" description="Disordered" evidence="3">
    <location>
        <begin position="347"/>
        <end position="368"/>
    </location>
</feature>
<dbReference type="SUPFAM" id="SSF51905">
    <property type="entry name" value="FAD/NAD(P)-binding domain"/>
    <property type="match status" value="1"/>
</dbReference>
<dbReference type="InterPro" id="IPR002937">
    <property type="entry name" value="Amino_oxidase"/>
</dbReference>
<proteinExistence type="predicted"/>
<sequence>MASTPDVIIVGGGLAGLVAARHLAGGGADVTLYERRGTVGGRVRTVERDGYRFDRGFQVLFTAYPAVRRELDLEALSLRQFAPGATIGGPNGRSTLADPLREPGTIPATLTNPFVSVGDAVRVARLWWNLRRTDPDAIFADASDTSIAAYLRDRGFSNRFVDGFVAPFYGGITLDRSLSTSSRVFEYTFRTLAAGDIAVPASGMGEIPAQLAARVRELGGTIETGVTVESVSEVTDDSNTVEASEPDGGVTVETDDGTAEADVVVIATDPPSARDLTGIASIPTDARACVTQYYALPPDTGLETGRRLLLNATGEGPNHVVPHSAVAPEYAPDDATLISATYLGERSETCEQSTGSGASRGANDREMSLVDRTRSTLESWYPGRGFDELEPIRTERISFAQFEQPPGFRERLPDIRDPAGPIYLAGDYTRWSSLQGAMESGRRAAKAVIDDRSG</sequence>